<dbReference type="Proteomes" id="UP000654279">
    <property type="component" value="Unassembled WGS sequence"/>
</dbReference>
<dbReference type="InterPro" id="IPR010982">
    <property type="entry name" value="Lambda_DNA-bd_dom_sf"/>
</dbReference>
<gene>
    <name evidence="3" type="ORF">H8699_01655</name>
</gene>
<dbReference type="PANTHER" id="PTHR46558">
    <property type="entry name" value="TRACRIPTIONAL REGULATORY PROTEIN-RELATED-RELATED"/>
    <property type="match status" value="1"/>
</dbReference>
<dbReference type="SUPFAM" id="SSF47413">
    <property type="entry name" value="lambda repressor-like DNA-binding domains"/>
    <property type="match status" value="1"/>
</dbReference>
<dbReference type="Gene3D" id="1.10.260.40">
    <property type="entry name" value="lambda repressor-like DNA-binding domains"/>
    <property type="match status" value="1"/>
</dbReference>
<dbReference type="CDD" id="cd00093">
    <property type="entry name" value="HTH_XRE"/>
    <property type="match status" value="1"/>
</dbReference>
<accession>A0A926CWU0</accession>
<comment type="caution">
    <text evidence="3">The sequence shown here is derived from an EMBL/GenBank/DDBJ whole genome shotgun (WGS) entry which is preliminary data.</text>
</comment>
<keyword evidence="1" id="KW-0238">DNA-binding</keyword>
<evidence type="ECO:0000256" key="1">
    <source>
        <dbReference type="ARBA" id="ARBA00023125"/>
    </source>
</evidence>
<dbReference type="PANTHER" id="PTHR46558:SF11">
    <property type="entry name" value="HTH-TYPE TRANSCRIPTIONAL REGULATOR XRE"/>
    <property type="match status" value="1"/>
</dbReference>
<protein>
    <submittedName>
        <fullName evidence="3">Helix-turn-helix transcriptional regulator</fullName>
    </submittedName>
</protein>
<evidence type="ECO:0000259" key="2">
    <source>
        <dbReference type="PROSITE" id="PS50943"/>
    </source>
</evidence>
<dbReference type="EMBL" id="JACRSO010000001">
    <property type="protein sequence ID" value="MBC8528145.1"/>
    <property type="molecule type" value="Genomic_DNA"/>
</dbReference>
<organism evidence="3 4">
    <name type="scientific">Luoshenia tenuis</name>
    <dbReference type="NCBI Taxonomy" id="2763654"/>
    <lineage>
        <taxon>Bacteria</taxon>
        <taxon>Bacillati</taxon>
        <taxon>Bacillota</taxon>
        <taxon>Clostridia</taxon>
        <taxon>Christensenellales</taxon>
        <taxon>Christensenellaceae</taxon>
        <taxon>Luoshenia</taxon>
    </lineage>
</organism>
<dbReference type="GO" id="GO:0003677">
    <property type="term" value="F:DNA binding"/>
    <property type="evidence" value="ECO:0007669"/>
    <property type="project" value="UniProtKB-KW"/>
</dbReference>
<name>A0A926CWU0_9FIRM</name>
<dbReference type="InterPro" id="IPR001387">
    <property type="entry name" value="Cro/C1-type_HTH"/>
</dbReference>
<evidence type="ECO:0000313" key="3">
    <source>
        <dbReference type="EMBL" id="MBC8528145.1"/>
    </source>
</evidence>
<dbReference type="RefSeq" id="WP_249284189.1">
    <property type="nucleotide sequence ID" value="NZ_JACRSO010000001.1"/>
</dbReference>
<keyword evidence="4" id="KW-1185">Reference proteome</keyword>
<feature type="domain" description="HTH cro/C1-type" evidence="2">
    <location>
        <begin position="11"/>
        <end position="65"/>
    </location>
</feature>
<sequence length="66" mass="7673">MEKCNTKNEKLYKLRVENGYTQREMAELLAVSPATYSRYENGHIDMSLAVCKKLGELFDVQMEKLL</sequence>
<dbReference type="SMART" id="SM00530">
    <property type="entry name" value="HTH_XRE"/>
    <property type="match status" value="1"/>
</dbReference>
<dbReference type="PROSITE" id="PS50943">
    <property type="entry name" value="HTH_CROC1"/>
    <property type="match status" value="1"/>
</dbReference>
<dbReference type="Pfam" id="PF01381">
    <property type="entry name" value="HTH_3"/>
    <property type="match status" value="1"/>
</dbReference>
<reference evidence="3" key="1">
    <citation type="submission" date="2020-08" db="EMBL/GenBank/DDBJ databases">
        <title>Genome public.</title>
        <authorList>
            <person name="Liu C."/>
            <person name="Sun Q."/>
        </authorList>
    </citation>
    <scope>NUCLEOTIDE SEQUENCE</scope>
    <source>
        <strain evidence="3">NSJ-44</strain>
    </source>
</reference>
<dbReference type="AlphaFoldDB" id="A0A926CWU0"/>
<proteinExistence type="predicted"/>
<evidence type="ECO:0000313" key="4">
    <source>
        <dbReference type="Proteomes" id="UP000654279"/>
    </source>
</evidence>